<dbReference type="CDD" id="cd00067">
    <property type="entry name" value="GAL4"/>
    <property type="match status" value="1"/>
</dbReference>
<dbReference type="STRING" id="1213857.A0A484F9Q1"/>
<gene>
    <name evidence="4" type="ORF">Cob_v012816</name>
</gene>
<name>A0A484F9Q1_COLOR</name>
<feature type="compositionally biased region" description="Polar residues" evidence="2">
    <location>
        <begin position="44"/>
        <end position="54"/>
    </location>
</feature>
<reference evidence="5" key="2">
    <citation type="journal article" date="2019" name="Mol. Plant Microbe Interact.">
        <title>Genome sequence resources for four phytopathogenic fungi from the Colletotrichum orbiculare species complex.</title>
        <authorList>
            <person name="Gan P."/>
            <person name="Tsushima A."/>
            <person name="Narusaka M."/>
            <person name="Narusaka Y."/>
            <person name="Takano Y."/>
            <person name="Kubo Y."/>
            <person name="Shirasu K."/>
        </authorList>
    </citation>
    <scope>GENOME REANNOTATION</scope>
    <source>
        <strain evidence="5">104-T / ATCC 96160 / CBS 514.97 / LARS 414 / MAFF 240422</strain>
    </source>
</reference>
<keyword evidence="5" id="KW-1185">Reference proteome</keyword>
<dbReference type="PANTHER" id="PTHR37534:SF2">
    <property type="entry name" value="N-ACETYLTRANSFERASE DOMAIN-CONTAINING PROTEIN"/>
    <property type="match status" value="1"/>
</dbReference>
<evidence type="ECO:0000256" key="2">
    <source>
        <dbReference type="SAM" id="MobiDB-lite"/>
    </source>
</evidence>
<dbReference type="InterPro" id="IPR036864">
    <property type="entry name" value="Zn2-C6_fun-type_DNA-bd_sf"/>
</dbReference>
<dbReference type="GO" id="GO:0045944">
    <property type="term" value="P:positive regulation of transcription by RNA polymerase II"/>
    <property type="evidence" value="ECO:0007669"/>
    <property type="project" value="TreeGrafter"/>
</dbReference>
<dbReference type="AlphaFoldDB" id="A0A484F9Q1"/>
<dbReference type="PROSITE" id="PS50048">
    <property type="entry name" value="ZN2_CY6_FUNGAL_2"/>
    <property type="match status" value="1"/>
</dbReference>
<dbReference type="SUPFAM" id="SSF57701">
    <property type="entry name" value="Zn2/Cys6 DNA-binding domain"/>
    <property type="match status" value="1"/>
</dbReference>
<dbReference type="GO" id="GO:0005634">
    <property type="term" value="C:nucleus"/>
    <property type="evidence" value="ECO:0007669"/>
    <property type="project" value="TreeGrafter"/>
</dbReference>
<protein>
    <recommendedName>
        <fullName evidence="3">Zn(2)-C6 fungal-type domain-containing protein</fullName>
    </recommendedName>
</protein>
<feature type="region of interest" description="Disordered" evidence="2">
    <location>
        <begin position="189"/>
        <end position="215"/>
    </location>
</feature>
<feature type="compositionally biased region" description="Basic and acidic residues" evidence="2">
    <location>
        <begin position="10"/>
        <end position="23"/>
    </location>
</feature>
<dbReference type="GO" id="GO:0008270">
    <property type="term" value="F:zinc ion binding"/>
    <property type="evidence" value="ECO:0007669"/>
    <property type="project" value="InterPro"/>
</dbReference>
<comment type="caution">
    <text evidence="4">The sequence shown here is derived from an EMBL/GenBank/DDBJ whole genome shotgun (WGS) entry which is preliminary data.</text>
</comment>
<dbReference type="SMART" id="SM00066">
    <property type="entry name" value="GAL4"/>
    <property type="match status" value="1"/>
</dbReference>
<sequence>MPSATKPCARCKERHEKCDDQQPRCSRCEKRGLECHRPERRSSFRQGSTANYEGSFTREQRWVNSRPRAFRFDSRANNKGSGGSQPPESTASPTSTASSLPEARTAVTTVVHETGRNLADIPDVLTHERRLEEARQQQPLPTPPKRRRTETASLSDGAQFLPASPSGSGTSAASPWSTMALPTGRVRLREDEQQQQQQQQHQAIPSPQAAAHSSAIDQFSPSAASFHHDQDVASLQPQQPVDGFQEACLLRYFVEELSPWFDLCDASRHFQLVVSSRARKCQPLRDAIYAVAARHLCRHPRFHTPSPAPAAPSPTPVVVVYQNQVLPDLTPQSAFEYMLRCIPALHEISRTQDAEYRENLAAAALILRQFEEMDPEEAAAAASASGSEFGTAGGGGGGNVNFLDITKAILRAAPERRWSGLLSAVYWVAVRQEIYFALTLDRSPQITAQPPDLEREACFANRLIWFMSEVAKWKMGDRAPQEWERLKGEEELLARESTRQFTPIIQRPADRSRGEIFPLAWYASDIDVTALQHFLLAKMILVAENPSLHGHGSSRRAQRDAEHHVRAMILELCGLALHHLRAAPNLTTAGMGIMLYGDYFNDPWERAALLGVLEEWKNQHAWPVRKGYEALGVDCEE</sequence>
<proteinExistence type="predicted"/>
<evidence type="ECO:0000256" key="1">
    <source>
        <dbReference type="ARBA" id="ARBA00023242"/>
    </source>
</evidence>
<dbReference type="PANTHER" id="PTHR37534">
    <property type="entry name" value="TRANSCRIPTIONAL ACTIVATOR PROTEIN UGA3"/>
    <property type="match status" value="1"/>
</dbReference>
<feature type="compositionally biased region" description="Low complexity" evidence="2">
    <location>
        <begin position="86"/>
        <end position="103"/>
    </location>
</feature>
<reference evidence="5" key="1">
    <citation type="journal article" date="2013" name="New Phytol.">
        <title>Comparative genomic and transcriptomic analyses reveal the hemibiotrophic stage shift of Colletotrichum fungi.</title>
        <authorList>
            <person name="Gan P."/>
            <person name="Ikeda K."/>
            <person name="Irieda H."/>
            <person name="Narusaka M."/>
            <person name="O'Connell R.J."/>
            <person name="Narusaka Y."/>
            <person name="Takano Y."/>
            <person name="Kubo Y."/>
            <person name="Shirasu K."/>
        </authorList>
    </citation>
    <scope>NUCLEOTIDE SEQUENCE [LARGE SCALE GENOMIC DNA]</scope>
    <source>
        <strain evidence="5">104-T / ATCC 96160 / CBS 514.97 / LARS 414 / MAFF 240422</strain>
    </source>
</reference>
<feature type="region of interest" description="Disordered" evidence="2">
    <location>
        <begin position="37"/>
        <end position="104"/>
    </location>
</feature>
<evidence type="ECO:0000259" key="3">
    <source>
        <dbReference type="PROSITE" id="PS50048"/>
    </source>
</evidence>
<dbReference type="GO" id="GO:0000981">
    <property type="term" value="F:DNA-binding transcription factor activity, RNA polymerase II-specific"/>
    <property type="evidence" value="ECO:0007669"/>
    <property type="project" value="InterPro"/>
</dbReference>
<dbReference type="PROSITE" id="PS00463">
    <property type="entry name" value="ZN2_CY6_FUNGAL_1"/>
    <property type="match status" value="1"/>
</dbReference>
<feature type="domain" description="Zn(2)-C6 fungal-type" evidence="3">
    <location>
        <begin position="7"/>
        <end position="35"/>
    </location>
</feature>
<feature type="compositionally biased region" description="Low complexity" evidence="2">
    <location>
        <begin position="194"/>
        <end position="215"/>
    </location>
</feature>
<dbReference type="Gene3D" id="4.10.240.10">
    <property type="entry name" value="Zn(2)-C6 fungal-type DNA-binding domain"/>
    <property type="match status" value="1"/>
</dbReference>
<feature type="compositionally biased region" description="Low complexity" evidence="2">
    <location>
        <begin position="162"/>
        <end position="177"/>
    </location>
</feature>
<accession>A0A484F9Q1</accession>
<dbReference type="InterPro" id="IPR001138">
    <property type="entry name" value="Zn2Cys6_DnaBD"/>
</dbReference>
<feature type="region of interest" description="Disordered" evidence="2">
    <location>
        <begin position="132"/>
        <end position="177"/>
    </location>
</feature>
<dbReference type="OrthoDB" id="4525710at2759"/>
<dbReference type="GO" id="GO:0000976">
    <property type="term" value="F:transcription cis-regulatory region binding"/>
    <property type="evidence" value="ECO:0007669"/>
    <property type="project" value="TreeGrafter"/>
</dbReference>
<evidence type="ECO:0000313" key="5">
    <source>
        <dbReference type="Proteomes" id="UP000014480"/>
    </source>
</evidence>
<dbReference type="Proteomes" id="UP000014480">
    <property type="component" value="Unassembled WGS sequence"/>
</dbReference>
<evidence type="ECO:0000313" key="4">
    <source>
        <dbReference type="EMBL" id="TDZ14245.1"/>
    </source>
</evidence>
<feature type="region of interest" description="Disordered" evidence="2">
    <location>
        <begin position="1"/>
        <end position="23"/>
    </location>
</feature>
<keyword evidence="1" id="KW-0539">Nucleus</keyword>
<dbReference type="EMBL" id="AMCV02000052">
    <property type="protein sequence ID" value="TDZ14245.1"/>
    <property type="molecule type" value="Genomic_DNA"/>
</dbReference>
<dbReference type="Pfam" id="PF00172">
    <property type="entry name" value="Zn_clus"/>
    <property type="match status" value="1"/>
</dbReference>
<organism evidence="4 5">
    <name type="scientific">Colletotrichum orbiculare (strain 104-T / ATCC 96160 / CBS 514.97 / LARS 414 / MAFF 240422)</name>
    <name type="common">Cucumber anthracnose fungus</name>
    <name type="synonym">Colletotrichum lagenarium</name>
    <dbReference type="NCBI Taxonomy" id="1213857"/>
    <lineage>
        <taxon>Eukaryota</taxon>
        <taxon>Fungi</taxon>
        <taxon>Dikarya</taxon>
        <taxon>Ascomycota</taxon>
        <taxon>Pezizomycotina</taxon>
        <taxon>Sordariomycetes</taxon>
        <taxon>Hypocreomycetidae</taxon>
        <taxon>Glomerellales</taxon>
        <taxon>Glomerellaceae</taxon>
        <taxon>Colletotrichum</taxon>
        <taxon>Colletotrichum orbiculare species complex</taxon>
    </lineage>
</organism>